<dbReference type="EMBL" id="BAABFN010000022">
    <property type="protein sequence ID" value="GAA4319167.1"/>
    <property type="molecule type" value="Genomic_DNA"/>
</dbReference>
<evidence type="ECO:0000256" key="1">
    <source>
        <dbReference type="SAM" id="Phobius"/>
    </source>
</evidence>
<dbReference type="InterPro" id="IPR046615">
    <property type="entry name" value="DUF6728"/>
</dbReference>
<keyword evidence="1" id="KW-1133">Transmembrane helix</keyword>
<gene>
    <name evidence="2" type="ORF">GCM10023143_32390</name>
</gene>
<dbReference type="Pfam" id="PF20498">
    <property type="entry name" value="DUF6728"/>
    <property type="match status" value="1"/>
</dbReference>
<evidence type="ECO:0000313" key="2">
    <source>
        <dbReference type="EMBL" id="GAA4319167.1"/>
    </source>
</evidence>
<sequence>MKKIWDQVLRYLFLKKQDPNAPKTTYVKLMHGMNRISILLFLICVIILLVRLIRHLIH</sequence>
<feature type="transmembrane region" description="Helical" evidence="1">
    <location>
        <begin position="38"/>
        <end position="57"/>
    </location>
</feature>
<reference evidence="3" key="1">
    <citation type="journal article" date="2019" name="Int. J. Syst. Evol. Microbiol.">
        <title>The Global Catalogue of Microorganisms (GCM) 10K type strain sequencing project: providing services to taxonomists for standard genome sequencing and annotation.</title>
        <authorList>
            <consortium name="The Broad Institute Genomics Platform"/>
            <consortium name="The Broad Institute Genome Sequencing Center for Infectious Disease"/>
            <person name="Wu L."/>
            <person name="Ma J."/>
        </authorList>
    </citation>
    <scope>NUCLEOTIDE SEQUENCE [LARGE SCALE GENOMIC DNA]</scope>
    <source>
        <strain evidence="3">JCM 17664</strain>
    </source>
</reference>
<accession>A0ABP8G8K0</accession>
<protein>
    <recommendedName>
        <fullName evidence="4">DUF2970 domain-containing protein</fullName>
    </recommendedName>
</protein>
<evidence type="ECO:0008006" key="4">
    <source>
        <dbReference type="Google" id="ProtNLM"/>
    </source>
</evidence>
<comment type="caution">
    <text evidence="2">The sequence shown here is derived from an EMBL/GenBank/DDBJ whole genome shotgun (WGS) entry which is preliminary data.</text>
</comment>
<name>A0ABP8G8K0_9BACT</name>
<proteinExistence type="predicted"/>
<evidence type="ECO:0000313" key="3">
    <source>
        <dbReference type="Proteomes" id="UP001501207"/>
    </source>
</evidence>
<dbReference type="RefSeq" id="WP_344981315.1">
    <property type="nucleotide sequence ID" value="NZ_BAABFN010000022.1"/>
</dbReference>
<keyword evidence="3" id="KW-1185">Reference proteome</keyword>
<keyword evidence="1" id="KW-0812">Transmembrane</keyword>
<organism evidence="2 3">
    <name type="scientific">Compostibacter hankyongensis</name>
    <dbReference type="NCBI Taxonomy" id="1007089"/>
    <lineage>
        <taxon>Bacteria</taxon>
        <taxon>Pseudomonadati</taxon>
        <taxon>Bacteroidota</taxon>
        <taxon>Chitinophagia</taxon>
        <taxon>Chitinophagales</taxon>
        <taxon>Chitinophagaceae</taxon>
        <taxon>Compostibacter</taxon>
    </lineage>
</organism>
<keyword evidence="1" id="KW-0472">Membrane</keyword>
<dbReference type="Proteomes" id="UP001501207">
    <property type="component" value="Unassembled WGS sequence"/>
</dbReference>